<evidence type="ECO:0000313" key="6">
    <source>
        <dbReference type="Proteomes" id="UP000284706"/>
    </source>
</evidence>
<evidence type="ECO:0000256" key="3">
    <source>
        <dbReference type="SAM" id="MobiDB-lite"/>
    </source>
</evidence>
<dbReference type="GO" id="GO:0006397">
    <property type="term" value="P:mRNA processing"/>
    <property type="evidence" value="ECO:0007669"/>
    <property type="project" value="UniProtKB-KW"/>
</dbReference>
<keyword evidence="2" id="KW-0863">Zinc-finger</keyword>
<dbReference type="SMART" id="SM00343">
    <property type="entry name" value="ZnF_C2HC"/>
    <property type="match status" value="1"/>
</dbReference>
<dbReference type="InterPro" id="IPR036875">
    <property type="entry name" value="Znf_CCHC_sf"/>
</dbReference>
<feature type="compositionally biased region" description="Acidic residues" evidence="3">
    <location>
        <begin position="767"/>
        <end position="788"/>
    </location>
</feature>
<dbReference type="AlphaFoldDB" id="A0A409YSZ7"/>
<reference evidence="5 6" key="1">
    <citation type="journal article" date="2018" name="Evol. Lett.">
        <title>Horizontal gene cluster transfer increased hallucinogenic mushroom diversity.</title>
        <authorList>
            <person name="Reynolds H.T."/>
            <person name="Vijayakumar V."/>
            <person name="Gluck-Thaler E."/>
            <person name="Korotkin H.B."/>
            <person name="Matheny P.B."/>
            <person name="Slot J.C."/>
        </authorList>
    </citation>
    <scope>NUCLEOTIDE SEQUENCE [LARGE SCALE GENOMIC DNA]</scope>
    <source>
        <strain evidence="5 6">SRW20</strain>
    </source>
</reference>
<dbReference type="InterPro" id="IPR001878">
    <property type="entry name" value="Znf_CCHC"/>
</dbReference>
<dbReference type="GO" id="GO:0003676">
    <property type="term" value="F:nucleic acid binding"/>
    <property type="evidence" value="ECO:0007669"/>
    <property type="project" value="InterPro"/>
</dbReference>
<dbReference type="PROSITE" id="PS50158">
    <property type="entry name" value="ZF_CCHC"/>
    <property type="match status" value="1"/>
</dbReference>
<comment type="caution">
    <text evidence="5">The sequence shown here is derived from an EMBL/GenBank/DDBJ whole genome shotgun (WGS) entry which is preliminary data.</text>
</comment>
<dbReference type="SUPFAM" id="SSF57756">
    <property type="entry name" value="Retrovirus zinc finger-like domains"/>
    <property type="match status" value="1"/>
</dbReference>
<feature type="compositionally biased region" description="Low complexity" evidence="3">
    <location>
        <begin position="713"/>
        <end position="722"/>
    </location>
</feature>
<organism evidence="5 6">
    <name type="scientific">Gymnopilus dilepis</name>
    <dbReference type="NCBI Taxonomy" id="231916"/>
    <lineage>
        <taxon>Eukaryota</taxon>
        <taxon>Fungi</taxon>
        <taxon>Dikarya</taxon>
        <taxon>Basidiomycota</taxon>
        <taxon>Agaricomycotina</taxon>
        <taxon>Agaricomycetes</taxon>
        <taxon>Agaricomycetidae</taxon>
        <taxon>Agaricales</taxon>
        <taxon>Agaricineae</taxon>
        <taxon>Hymenogastraceae</taxon>
        <taxon>Gymnopilus</taxon>
    </lineage>
</organism>
<protein>
    <recommendedName>
        <fullName evidence="4">CCHC-type domain-containing protein</fullName>
    </recommendedName>
</protein>
<keyword evidence="2" id="KW-0862">Zinc</keyword>
<feature type="region of interest" description="Disordered" evidence="3">
    <location>
        <begin position="713"/>
        <end position="818"/>
    </location>
</feature>
<feature type="domain" description="CCHC-type" evidence="4">
    <location>
        <begin position="412"/>
        <end position="427"/>
    </location>
</feature>
<feature type="compositionally biased region" description="Polar residues" evidence="3">
    <location>
        <begin position="291"/>
        <end position="304"/>
    </location>
</feature>
<keyword evidence="2" id="KW-0479">Metal-binding</keyword>
<feature type="region of interest" description="Disordered" evidence="3">
    <location>
        <begin position="230"/>
        <end position="283"/>
    </location>
</feature>
<dbReference type="InParanoid" id="A0A409YSZ7"/>
<evidence type="ECO:0000256" key="2">
    <source>
        <dbReference type="PROSITE-ProRule" id="PRU00047"/>
    </source>
</evidence>
<feature type="compositionally biased region" description="Polar residues" evidence="3">
    <location>
        <begin position="369"/>
        <end position="383"/>
    </location>
</feature>
<sequence>MMVYVIHDNLSACLANTAIRNKFDPPKRPCQPQFMNRSIRPATVHEDDPIHDPFAGSSCENEAGSPRRQYPVNTVTVDVDTARDVDVHSRVNRENFISAPTGLFGSDDEDDGEGPWTTVPSRRRTPSPTTRKHEKRSGQKQPAVATGPQTLDKELASVISEAEKSMTPAEKEIISRRSKKVRRSRRKSSSSREEGPSSKPSKGKAADLGNWDGVISDKEDINIESQIAAMNSFKRGNRKDLPPHLSVESRESEPRTSREPDARSSHRNSEAPTHAVLGKDAALAKKDVSKASKNALPSTVQAISQVPADSYVGMALKRLNKKTSKHRKSSSPSDSSPSSSPSSDSSDSSSESSDTTSSSSSDNRSRTSNFKPQNGQGRSNSKPSTERDGKRDYNTPRLSEKEKAERLANGQCFKCGGYGHIGRNCPDNNVVKASGSKPPGVSNFNVEIIPEEGQSDQSVEVLDSLPLGAIDFDNPPEPYRNIWATQDADWQTWQHVFPRKQMGMAPAMVIKDILTRMQPYPGDERYVDLVKEGFRIDKRFDVRPLSVYSPYVSQSNGQITTGHMIIDKLTDFRVKLWVTESDNPRFDLARWYAMRRNAHFNYPEYNRGQDWPSHAIGTPWATVARHLLTDGIIACYPTLDPDLHHEDRFWVSWGENEYTITDHDFESEVRIDRTMLESHSFDLVGWYCQKLSENGFYAERYWHSTESVLLELESNSPEPSEVGSITDLSDTEESSVFESSSWSEVSSQTDLDSDSSDDGPPPLEAVSDSESEADGSEYNGESDSENFDDQPSIPRVRNDSGNLSAHSANISSQPSIDDPDFLEEIDPIVSNANLTKGVVGDILGNKILRVLNHCAPFPGDTTHAMPTFAYQGRPRFEITRDEYDFYEIYDALLGFEVSIHAARLRYDMFSLGRWYAEACARQNGFDRPYLEAKNWLKGRDFADTIMGRVREDAAEAILEFGFRHDYPMEEYALELQQRFVVETPIRDQLNLKISDFKLQVVSTLPCKVFEDPDFNIVLC</sequence>
<gene>
    <name evidence="5" type="ORF">CVT26_005294</name>
</gene>
<dbReference type="Gene3D" id="4.10.60.10">
    <property type="entry name" value="Zinc finger, CCHC-type"/>
    <property type="match status" value="1"/>
</dbReference>
<feature type="compositionally biased region" description="Basic residues" evidence="3">
    <location>
        <begin position="318"/>
        <end position="329"/>
    </location>
</feature>
<feature type="compositionally biased region" description="Polar residues" evidence="3">
    <location>
        <begin position="799"/>
        <end position="815"/>
    </location>
</feature>
<dbReference type="GO" id="GO:0008270">
    <property type="term" value="F:zinc ion binding"/>
    <property type="evidence" value="ECO:0007669"/>
    <property type="project" value="UniProtKB-KW"/>
</dbReference>
<dbReference type="OrthoDB" id="3205788at2759"/>
<feature type="compositionally biased region" description="Low complexity" evidence="3">
    <location>
        <begin position="736"/>
        <end position="750"/>
    </location>
</feature>
<feature type="compositionally biased region" description="Basic and acidic residues" evidence="3">
    <location>
        <begin position="384"/>
        <end position="405"/>
    </location>
</feature>
<evidence type="ECO:0000259" key="4">
    <source>
        <dbReference type="PROSITE" id="PS50158"/>
    </source>
</evidence>
<dbReference type="EMBL" id="NHYE01000378">
    <property type="protein sequence ID" value="PPR06088.1"/>
    <property type="molecule type" value="Genomic_DNA"/>
</dbReference>
<feature type="compositionally biased region" description="Basic and acidic residues" evidence="3">
    <location>
        <begin position="151"/>
        <end position="175"/>
    </location>
</feature>
<feature type="compositionally biased region" description="Basic residues" evidence="3">
    <location>
        <begin position="121"/>
        <end position="135"/>
    </location>
</feature>
<keyword evidence="1" id="KW-0507">mRNA processing</keyword>
<name>A0A409YSZ7_9AGAR</name>
<evidence type="ECO:0000256" key="1">
    <source>
        <dbReference type="ARBA" id="ARBA00022664"/>
    </source>
</evidence>
<keyword evidence="6" id="KW-1185">Reference proteome</keyword>
<feature type="region of interest" description="Disordered" evidence="3">
    <location>
        <begin position="290"/>
        <end position="309"/>
    </location>
</feature>
<dbReference type="Proteomes" id="UP000284706">
    <property type="component" value="Unassembled WGS sequence"/>
</dbReference>
<feature type="region of interest" description="Disordered" evidence="3">
    <location>
        <begin position="317"/>
        <end position="405"/>
    </location>
</feature>
<feature type="compositionally biased region" description="Basic and acidic residues" evidence="3">
    <location>
        <begin position="238"/>
        <end position="269"/>
    </location>
</feature>
<feature type="compositionally biased region" description="Basic residues" evidence="3">
    <location>
        <begin position="176"/>
        <end position="189"/>
    </location>
</feature>
<proteinExistence type="predicted"/>
<feature type="region of interest" description="Disordered" evidence="3">
    <location>
        <begin position="98"/>
        <end position="218"/>
    </location>
</feature>
<dbReference type="Pfam" id="PF00098">
    <property type="entry name" value="zf-CCHC"/>
    <property type="match status" value="1"/>
</dbReference>
<accession>A0A409YSZ7</accession>
<feature type="compositionally biased region" description="Low complexity" evidence="3">
    <location>
        <begin position="330"/>
        <end position="368"/>
    </location>
</feature>
<evidence type="ECO:0000313" key="5">
    <source>
        <dbReference type="EMBL" id="PPR06088.1"/>
    </source>
</evidence>